<keyword evidence="9" id="KW-0413">Isomerase</keyword>
<dbReference type="Gene3D" id="6.10.250.170">
    <property type="match status" value="1"/>
</dbReference>
<keyword evidence="5" id="KW-0809">Transit peptide</keyword>
<evidence type="ECO:0000256" key="7">
    <source>
        <dbReference type="ARBA" id="ARBA00023098"/>
    </source>
</evidence>
<dbReference type="SUPFAM" id="SSF52096">
    <property type="entry name" value="ClpP/crotonase"/>
    <property type="match status" value="1"/>
</dbReference>
<comment type="pathway">
    <text evidence="2">Lipid metabolism; fatty acid beta-oxidation.</text>
</comment>
<dbReference type="EMBL" id="JALNTZ010000002">
    <property type="protein sequence ID" value="KAJ3663023.1"/>
    <property type="molecule type" value="Genomic_DNA"/>
</dbReference>
<dbReference type="InterPro" id="IPR029045">
    <property type="entry name" value="ClpP/crotonase-like_dom_sf"/>
</dbReference>
<comment type="catalytic activity">
    <reaction evidence="10">
        <text>(3Z)-decenoyl-CoA = (2E)-decenoyl-CoA</text>
        <dbReference type="Rhea" id="RHEA:77195"/>
        <dbReference type="ChEBI" id="CHEBI:61406"/>
        <dbReference type="ChEBI" id="CHEBI:195601"/>
    </reaction>
    <physiologicalReaction direction="left-to-right" evidence="10">
        <dbReference type="Rhea" id="RHEA:77196"/>
    </physiologicalReaction>
</comment>
<comment type="catalytic activity">
    <reaction evidence="11">
        <text>(2E)-tetradecenoyl-CoA = (3Z)-tetradecenoyl-CoA</text>
        <dbReference type="Rhea" id="RHEA:29847"/>
        <dbReference type="ChEBI" id="CHEBI:61405"/>
        <dbReference type="ChEBI" id="CHEBI:61968"/>
    </reaction>
    <physiologicalReaction direction="right-to-left" evidence="11">
        <dbReference type="Rhea" id="RHEA:29849"/>
    </physiologicalReaction>
</comment>
<evidence type="ECO:0000313" key="17">
    <source>
        <dbReference type="EMBL" id="KAJ3663023.1"/>
    </source>
</evidence>
<keyword evidence="6" id="KW-0007">Acetylation</keyword>
<dbReference type="Gene3D" id="3.90.226.10">
    <property type="entry name" value="2-enoyl-CoA Hydratase, Chain A, domain 1"/>
    <property type="match status" value="1"/>
</dbReference>
<organism evidence="17 18">
    <name type="scientific">Zophobas morio</name>
    <dbReference type="NCBI Taxonomy" id="2755281"/>
    <lineage>
        <taxon>Eukaryota</taxon>
        <taxon>Metazoa</taxon>
        <taxon>Ecdysozoa</taxon>
        <taxon>Arthropoda</taxon>
        <taxon>Hexapoda</taxon>
        <taxon>Insecta</taxon>
        <taxon>Pterygota</taxon>
        <taxon>Neoptera</taxon>
        <taxon>Endopterygota</taxon>
        <taxon>Coleoptera</taxon>
        <taxon>Polyphaga</taxon>
        <taxon>Cucujiformia</taxon>
        <taxon>Tenebrionidae</taxon>
        <taxon>Zophobas</taxon>
    </lineage>
</organism>
<comment type="subunit">
    <text evidence="3">Homotrimer.</text>
</comment>
<dbReference type="Pfam" id="PF00378">
    <property type="entry name" value="ECH_1"/>
    <property type="match status" value="1"/>
</dbReference>
<evidence type="ECO:0000256" key="14">
    <source>
        <dbReference type="ARBA" id="ARBA00056147"/>
    </source>
</evidence>
<evidence type="ECO:0000256" key="11">
    <source>
        <dbReference type="ARBA" id="ARBA00051293"/>
    </source>
</evidence>
<reference evidence="17" key="1">
    <citation type="journal article" date="2023" name="G3 (Bethesda)">
        <title>Whole genome assemblies of Zophobas morio and Tenebrio molitor.</title>
        <authorList>
            <person name="Kaur S."/>
            <person name="Stinson S.A."/>
            <person name="diCenzo G.C."/>
        </authorList>
    </citation>
    <scope>NUCLEOTIDE SEQUENCE</scope>
    <source>
        <strain evidence="17">QUZm001</strain>
    </source>
</reference>
<dbReference type="GO" id="GO:0006635">
    <property type="term" value="P:fatty acid beta-oxidation"/>
    <property type="evidence" value="ECO:0007669"/>
    <property type="project" value="TreeGrafter"/>
</dbReference>
<dbReference type="GO" id="GO:0005759">
    <property type="term" value="C:mitochondrial matrix"/>
    <property type="evidence" value="ECO:0007669"/>
    <property type="project" value="UniProtKB-SubCell"/>
</dbReference>
<gene>
    <name evidence="17" type="ORF">Zmor_007334</name>
</gene>
<dbReference type="PANTHER" id="PTHR11941">
    <property type="entry name" value="ENOYL-COA HYDRATASE-RELATED"/>
    <property type="match status" value="1"/>
</dbReference>
<comment type="caution">
    <text evidence="17">The sequence shown here is derived from an EMBL/GenBank/DDBJ whole genome shotgun (WGS) entry which is preliminary data.</text>
</comment>
<evidence type="ECO:0000256" key="15">
    <source>
        <dbReference type="ARBA" id="ARBA00068317"/>
    </source>
</evidence>
<evidence type="ECO:0000256" key="13">
    <source>
        <dbReference type="ARBA" id="ARBA00052542"/>
    </source>
</evidence>
<evidence type="ECO:0000256" key="10">
    <source>
        <dbReference type="ARBA" id="ARBA00050938"/>
    </source>
</evidence>
<evidence type="ECO:0000256" key="8">
    <source>
        <dbReference type="ARBA" id="ARBA00023128"/>
    </source>
</evidence>
<comment type="function">
    <text evidence="14">Key enzyme of fatty acid beta-oxidation. Able to isomerize both 3-cis (3Z) and 3-trans (3E) double bonds into the 2-trans (2E) form in a range of enoyl-CoA species, with a preference for (3Z)-enoyl-CoAs over (3E)-enoyl-CoAs. The catalytic efficiency of this enzyme is not affected by the fatty acyl chain length.</text>
</comment>
<comment type="subcellular location">
    <subcellularLocation>
        <location evidence="1">Mitochondrion matrix</location>
    </subcellularLocation>
</comment>
<evidence type="ECO:0000313" key="18">
    <source>
        <dbReference type="Proteomes" id="UP001168821"/>
    </source>
</evidence>
<proteinExistence type="predicted"/>
<dbReference type="FunFam" id="3.90.226.10:FF:000034">
    <property type="entry name" value="Enoyl-CoA delta isomerase 1"/>
    <property type="match status" value="1"/>
</dbReference>
<evidence type="ECO:0000256" key="3">
    <source>
        <dbReference type="ARBA" id="ARBA00011233"/>
    </source>
</evidence>
<accession>A0AA38MPJ3</accession>
<evidence type="ECO:0000256" key="5">
    <source>
        <dbReference type="ARBA" id="ARBA00022946"/>
    </source>
</evidence>
<evidence type="ECO:0000256" key="16">
    <source>
        <dbReference type="ARBA" id="ARBA00083575"/>
    </source>
</evidence>
<dbReference type="InterPro" id="IPR001753">
    <property type="entry name" value="Enoyl-CoA_hydra/iso"/>
</dbReference>
<comment type="catalytic activity">
    <reaction evidence="12">
        <text>(3Z)-dodecenoyl-CoA = (2E)-dodecenoyl-CoA</text>
        <dbReference type="Rhea" id="RHEA:23716"/>
        <dbReference type="ChEBI" id="CHEBI:57330"/>
        <dbReference type="ChEBI" id="CHEBI:58543"/>
        <dbReference type="EC" id="5.3.3.8"/>
    </reaction>
    <physiologicalReaction direction="left-to-right" evidence="12">
        <dbReference type="Rhea" id="RHEA:23717"/>
    </physiologicalReaction>
</comment>
<evidence type="ECO:0000256" key="4">
    <source>
        <dbReference type="ARBA" id="ARBA00022832"/>
    </source>
</evidence>
<name>A0AA38MPJ3_9CUCU</name>
<keyword evidence="4" id="KW-0276">Fatty acid metabolism</keyword>
<keyword evidence="7" id="KW-0443">Lipid metabolism</keyword>
<dbReference type="Proteomes" id="UP001168821">
    <property type="component" value="Unassembled WGS sequence"/>
</dbReference>
<protein>
    <recommendedName>
        <fullName evidence="15">Enoyl-CoA delta isomerase 1, mitochondrial</fullName>
    </recommendedName>
    <alternativeName>
        <fullName evidence="16">3,2-trans-enoyl-CoA isomerase</fullName>
    </alternativeName>
</protein>
<evidence type="ECO:0000256" key="9">
    <source>
        <dbReference type="ARBA" id="ARBA00023235"/>
    </source>
</evidence>
<evidence type="ECO:0000256" key="6">
    <source>
        <dbReference type="ARBA" id="ARBA00022990"/>
    </source>
</evidence>
<dbReference type="GO" id="GO:0004165">
    <property type="term" value="F:delta(3)-delta(2)-enoyl-CoA isomerase activity"/>
    <property type="evidence" value="ECO:0007669"/>
    <property type="project" value="UniProtKB-EC"/>
</dbReference>
<evidence type="ECO:0000256" key="2">
    <source>
        <dbReference type="ARBA" id="ARBA00005005"/>
    </source>
</evidence>
<evidence type="ECO:0000256" key="1">
    <source>
        <dbReference type="ARBA" id="ARBA00004305"/>
    </source>
</evidence>
<keyword evidence="8" id="KW-0496">Mitochondrion</keyword>
<dbReference type="AlphaFoldDB" id="A0AA38MPJ3"/>
<dbReference type="PANTHER" id="PTHR11941:SF45">
    <property type="entry name" value="ENOYL-COA DELTA ISOMERASE 1, MITOCHONDRIAL"/>
    <property type="match status" value="1"/>
</dbReference>
<evidence type="ECO:0000256" key="12">
    <source>
        <dbReference type="ARBA" id="ARBA00052376"/>
    </source>
</evidence>
<comment type="catalytic activity">
    <reaction evidence="13">
        <text>(3Z)-octenoyl-CoA = (2E)-octenoyl-CoA</text>
        <dbReference type="Rhea" id="RHEA:46044"/>
        <dbReference type="ChEBI" id="CHEBI:62242"/>
        <dbReference type="ChEBI" id="CHEBI:85640"/>
    </reaction>
    <physiologicalReaction direction="left-to-right" evidence="13">
        <dbReference type="Rhea" id="RHEA:46045"/>
    </physiologicalReaction>
</comment>
<dbReference type="CDD" id="cd06558">
    <property type="entry name" value="crotonase-like"/>
    <property type="match status" value="1"/>
</dbReference>
<keyword evidence="18" id="KW-1185">Reference proteome</keyword>
<sequence length="280" mass="31102">MALRAVRSLAILSNPLRTYSTSGPLVNVSINEKTGIATATLQRPPVNSLNLELLTELCTTLEQLEKNKSRGLILTSSSNTVFSAGLDIYEMYKPNMDRYKQFWTTLQQTWINLYGSSYPTVAVVNGHAPAGGCLLALSCEYRIMLNNFTIGLNETKLGMIAPTWFAASMRNAIGTRQTELALITGNLFTTDEALKIGLVDEVVQSKNEALEKAGKFFDKFKRIPPHARTMTKTSLRGADIQALVKSRNEEMNKLTAFINDPKLQEAIGMYLESLKQKQNK</sequence>